<reference evidence="1 2" key="1">
    <citation type="journal article" date="2015" name="Stand. Genomic Sci.">
        <title>Genomic Encyclopedia of Bacterial and Archaeal Type Strains, Phase III: the genomes of soil and plant-associated and newly described type strains.</title>
        <authorList>
            <person name="Whitman W.B."/>
            <person name="Woyke T."/>
            <person name="Klenk H.P."/>
            <person name="Zhou Y."/>
            <person name="Lilburn T.G."/>
            <person name="Beck B.J."/>
            <person name="De Vos P."/>
            <person name="Vandamme P."/>
            <person name="Eisen J.A."/>
            <person name="Garrity G."/>
            <person name="Hugenholtz P."/>
            <person name="Kyrpides N.C."/>
        </authorList>
    </citation>
    <scope>NUCLEOTIDE SEQUENCE [LARGE SCALE GENOMIC DNA]</scope>
    <source>
        <strain evidence="1 2">CECT 8445</strain>
    </source>
</reference>
<evidence type="ECO:0008006" key="3">
    <source>
        <dbReference type="Google" id="ProtNLM"/>
    </source>
</evidence>
<keyword evidence="2" id="KW-1185">Reference proteome</keyword>
<dbReference type="EMBL" id="SMGI01000003">
    <property type="protein sequence ID" value="TCK66782.1"/>
    <property type="molecule type" value="Genomic_DNA"/>
</dbReference>
<dbReference type="OrthoDB" id="1157021at2"/>
<protein>
    <recommendedName>
        <fullName evidence="3">Carboxypeptidase-like protein</fullName>
    </recommendedName>
</protein>
<gene>
    <name evidence="1" type="ORF">DFQ05_2056</name>
</gene>
<proteinExistence type="predicted"/>
<accession>A0A4R1KP57</accession>
<dbReference type="RefSeq" id="WP_132705297.1">
    <property type="nucleotide sequence ID" value="NZ_SMGI01000003.1"/>
</dbReference>
<organism evidence="1 2">
    <name type="scientific">Winogradskyella wandonensis</name>
    <dbReference type="NCBI Taxonomy" id="1442586"/>
    <lineage>
        <taxon>Bacteria</taxon>
        <taxon>Pseudomonadati</taxon>
        <taxon>Bacteroidota</taxon>
        <taxon>Flavobacteriia</taxon>
        <taxon>Flavobacteriales</taxon>
        <taxon>Flavobacteriaceae</taxon>
        <taxon>Winogradskyella</taxon>
    </lineage>
</organism>
<comment type="caution">
    <text evidence="1">The sequence shown here is derived from an EMBL/GenBank/DDBJ whole genome shotgun (WGS) entry which is preliminary data.</text>
</comment>
<evidence type="ECO:0000313" key="2">
    <source>
        <dbReference type="Proteomes" id="UP000295714"/>
    </source>
</evidence>
<dbReference type="Proteomes" id="UP000295714">
    <property type="component" value="Unassembled WGS sequence"/>
</dbReference>
<dbReference type="AlphaFoldDB" id="A0A4R1KP57"/>
<evidence type="ECO:0000313" key="1">
    <source>
        <dbReference type="EMBL" id="TCK66782.1"/>
    </source>
</evidence>
<name>A0A4R1KP57_9FLAO</name>
<sequence length="330" mass="37843">MIKHLCFFSTVFLSILQSHTQISILDGDSKLPVSYASISFGNGNGIVADDEGIFVFTKKLYPDIDSLYISALGYKDLSISTKQLQPQLFLYPQADELDEVVIGVKIDKTEGKKYKTESLKPYLDDDYYKCWLPTIESEIAVYFPNEDDRLKRIAKVKFPIALESKEWKNRKKANKEKKKFSTLFKVNIYENLYGKPGRNLNTETIVFRATEQDGDYHELDIEEQNILIPEEGVFISLQVIGYTNKNGKLLPNKKYKEIKGPQGTVKIPTNFRPLLPFTNQISENRTFVKRVFINGNNWQMFKKGNGFQSSLLKSGLNNYGIGIDLHVFKD</sequence>